<dbReference type="Proteomes" id="UP000198937">
    <property type="component" value="Unassembled WGS sequence"/>
</dbReference>
<feature type="compositionally biased region" description="Gly residues" evidence="1">
    <location>
        <begin position="62"/>
        <end position="74"/>
    </location>
</feature>
<dbReference type="RefSeq" id="WP_091440363.1">
    <property type="nucleotide sequence ID" value="NZ_BMMJ01000002.1"/>
</dbReference>
<dbReference type="STRING" id="683228.GA0070617_3930"/>
<reference evidence="2 3" key="1">
    <citation type="submission" date="2016-06" db="EMBL/GenBank/DDBJ databases">
        <authorList>
            <person name="Kjaerup R.B."/>
            <person name="Dalgaard T.S."/>
            <person name="Juul-Madsen H.R."/>
        </authorList>
    </citation>
    <scope>NUCLEOTIDE SEQUENCE [LARGE SCALE GENOMIC DNA]</scope>
    <source>
        <strain evidence="2 3">DSM 45577</strain>
    </source>
</reference>
<keyword evidence="3" id="KW-1185">Reference proteome</keyword>
<accession>A0A1C6UYB6</accession>
<evidence type="ECO:0000256" key="1">
    <source>
        <dbReference type="SAM" id="MobiDB-lite"/>
    </source>
</evidence>
<dbReference type="OrthoDB" id="9939460at2"/>
<protein>
    <submittedName>
        <fullName evidence="2">Uncharacterized protein</fullName>
    </submittedName>
</protein>
<dbReference type="EMBL" id="FMIA01000002">
    <property type="protein sequence ID" value="SCL58834.1"/>
    <property type="molecule type" value="Genomic_DNA"/>
</dbReference>
<sequence length="235" mass="24192">MSKVGSNPDGTPIVQLPPHYRVAGLADLLGVRPEHLTRLDQPGGYPLDQHLLDGTVTDAGDASGGGSGGSSFGGSFGGSGGGSFGDGPAQRYVARAARSTPGARLFVLAQPPAAPPVVELIRLAVGLDLAVTVVACDHRHDAADPTRLHGVRWRVDVTGPAAEVDLRQPWWPSLEAAATDCLAHLGSAVRQALPTSPHRPLPAPTWPADPDLPSTPTGPMPPTPELAGAVREGRL</sequence>
<evidence type="ECO:0000313" key="2">
    <source>
        <dbReference type="EMBL" id="SCL58834.1"/>
    </source>
</evidence>
<feature type="compositionally biased region" description="Pro residues" evidence="1">
    <location>
        <begin position="197"/>
        <end position="207"/>
    </location>
</feature>
<name>A0A1C6UYB6_9ACTN</name>
<feature type="region of interest" description="Disordered" evidence="1">
    <location>
        <begin position="193"/>
        <end position="235"/>
    </location>
</feature>
<evidence type="ECO:0000313" key="3">
    <source>
        <dbReference type="Proteomes" id="UP000198937"/>
    </source>
</evidence>
<gene>
    <name evidence="2" type="ORF">GA0070617_3930</name>
</gene>
<organism evidence="2 3">
    <name type="scientific">Micromonospora yangpuensis</name>
    <dbReference type="NCBI Taxonomy" id="683228"/>
    <lineage>
        <taxon>Bacteria</taxon>
        <taxon>Bacillati</taxon>
        <taxon>Actinomycetota</taxon>
        <taxon>Actinomycetes</taxon>
        <taxon>Micromonosporales</taxon>
        <taxon>Micromonosporaceae</taxon>
        <taxon>Micromonospora</taxon>
    </lineage>
</organism>
<dbReference type="AlphaFoldDB" id="A0A1C6UYB6"/>
<proteinExistence type="predicted"/>
<feature type="region of interest" description="Disordered" evidence="1">
    <location>
        <begin position="49"/>
        <end position="74"/>
    </location>
</feature>